<evidence type="ECO:0000313" key="2">
    <source>
        <dbReference type="EMBL" id="KAK2084600.1"/>
    </source>
</evidence>
<comment type="caution">
    <text evidence="2">The sequence shown here is derived from an EMBL/GenBank/DDBJ whole genome shotgun (WGS) entry which is preliminary data.</text>
</comment>
<feature type="region of interest" description="Disordered" evidence="1">
    <location>
        <begin position="1"/>
        <end position="55"/>
    </location>
</feature>
<sequence>GKVLPKRANPKKDKLYTRHKVPQPSASEFPPKISPNQDRHHQGLELATLQVPHLN</sequence>
<protein>
    <submittedName>
        <fullName evidence="2">Uncharacterized protein</fullName>
    </submittedName>
</protein>
<feature type="non-terminal residue" evidence="2">
    <location>
        <position position="1"/>
    </location>
</feature>
<dbReference type="EMBL" id="JASSZA010000022">
    <property type="protein sequence ID" value="KAK2084600.1"/>
    <property type="molecule type" value="Genomic_DNA"/>
</dbReference>
<accession>A0ABQ9TJ35</accession>
<evidence type="ECO:0000313" key="3">
    <source>
        <dbReference type="Proteomes" id="UP001266305"/>
    </source>
</evidence>
<reference evidence="2 3" key="1">
    <citation type="submission" date="2023-05" db="EMBL/GenBank/DDBJ databases">
        <title>B98-5 Cell Line De Novo Hybrid Assembly: An Optical Mapping Approach.</title>
        <authorList>
            <person name="Kananen K."/>
            <person name="Auerbach J.A."/>
            <person name="Kautto E."/>
            <person name="Blachly J.S."/>
        </authorList>
    </citation>
    <scope>NUCLEOTIDE SEQUENCE [LARGE SCALE GENOMIC DNA]</scope>
    <source>
        <strain evidence="2">B95-8</strain>
        <tissue evidence="2">Cell line</tissue>
    </source>
</reference>
<proteinExistence type="predicted"/>
<gene>
    <name evidence="2" type="ORF">P7K49_037633</name>
</gene>
<name>A0ABQ9TJ35_SAGOE</name>
<evidence type="ECO:0000256" key="1">
    <source>
        <dbReference type="SAM" id="MobiDB-lite"/>
    </source>
</evidence>
<dbReference type="Proteomes" id="UP001266305">
    <property type="component" value="Unassembled WGS sequence"/>
</dbReference>
<keyword evidence="3" id="KW-1185">Reference proteome</keyword>
<organism evidence="2 3">
    <name type="scientific">Saguinus oedipus</name>
    <name type="common">Cotton-top tamarin</name>
    <name type="synonym">Oedipomidas oedipus</name>
    <dbReference type="NCBI Taxonomy" id="9490"/>
    <lineage>
        <taxon>Eukaryota</taxon>
        <taxon>Metazoa</taxon>
        <taxon>Chordata</taxon>
        <taxon>Craniata</taxon>
        <taxon>Vertebrata</taxon>
        <taxon>Euteleostomi</taxon>
        <taxon>Mammalia</taxon>
        <taxon>Eutheria</taxon>
        <taxon>Euarchontoglires</taxon>
        <taxon>Primates</taxon>
        <taxon>Haplorrhini</taxon>
        <taxon>Platyrrhini</taxon>
        <taxon>Cebidae</taxon>
        <taxon>Callitrichinae</taxon>
        <taxon>Saguinus</taxon>
    </lineage>
</organism>